<gene>
    <name evidence="2" type="ORF">ACFP1C_08055</name>
</gene>
<protein>
    <submittedName>
        <fullName evidence="2">SbcC/MukB-like Walker B domain-containing protein</fullName>
    </submittedName>
</protein>
<feature type="coiled-coil region" evidence="1">
    <location>
        <begin position="622"/>
        <end position="670"/>
    </location>
</feature>
<keyword evidence="1" id="KW-0175">Coiled coil</keyword>
<evidence type="ECO:0000313" key="3">
    <source>
        <dbReference type="Proteomes" id="UP001596283"/>
    </source>
</evidence>
<evidence type="ECO:0000313" key="2">
    <source>
        <dbReference type="EMBL" id="MFC6260887.1"/>
    </source>
</evidence>
<feature type="coiled-coil region" evidence="1">
    <location>
        <begin position="863"/>
        <end position="922"/>
    </location>
</feature>
<organism evidence="2 3">
    <name type="scientific">Levilactobacillus fujinensis</name>
    <dbReference type="NCBI Taxonomy" id="2486024"/>
    <lineage>
        <taxon>Bacteria</taxon>
        <taxon>Bacillati</taxon>
        <taxon>Bacillota</taxon>
        <taxon>Bacilli</taxon>
        <taxon>Lactobacillales</taxon>
        <taxon>Lactobacillaceae</taxon>
        <taxon>Levilactobacillus</taxon>
    </lineage>
</organism>
<feature type="coiled-coil region" evidence="1">
    <location>
        <begin position="340"/>
        <end position="391"/>
    </location>
</feature>
<dbReference type="SUPFAM" id="SSF52540">
    <property type="entry name" value="P-loop containing nucleoside triphosphate hydrolases"/>
    <property type="match status" value="1"/>
</dbReference>
<evidence type="ECO:0000256" key="1">
    <source>
        <dbReference type="SAM" id="Coils"/>
    </source>
</evidence>
<comment type="caution">
    <text evidence="2">The sequence shown here is derived from an EMBL/GenBank/DDBJ whole genome shotgun (WGS) entry which is preliminary data.</text>
</comment>
<dbReference type="RefSeq" id="WP_164510542.1">
    <property type="nucleotide sequence ID" value="NZ_JBHSSI010000047.1"/>
</dbReference>
<keyword evidence="3" id="KW-1185">Reference proteome</keyword>
<proteinExistence type="predicted"/>
<name>A0ABW1THZ0_9LACO</name>
<feature type="coiled-coil region" evidence="1">
    <location>
        <begin position="248"/>
        <end position="278"/>
    </location>
</feature>
<dbReference type="Pfam" id="PF13558">
    <property type="entry name" value="SbcC_Walker_B"/>
    <property type="match status" value="1"/>
</dbReference>
<reference evidence="3" key="1">
    <citation type="journal article" date="2019" name="Int. J. Syst. Evol. Microbiol.">
        <title>The Global Catalogue of Microorganisms (GCM) 10K type strain sequencing project: providing services to taxonomists for standard genome sequencing and annotation.</title>
        <authorList>
            <consortium name="The Broad Institute Genomics Platform"/>
            <consortium name="The Broad Institute Genome Sequencing Center for Infectious Disease"/>
            <person name="Wu L."/>
            <person name="Ma J."/>
        </authorList>
    </citation>
    <scope>NUCLEOTIDE SEQUENCE [LARGE SCALE GENOMIC DNA]</scope>
    <source>
        <strain evidence="3">CCM 8908</strain>
    </source>
</reference>
<dbReference type="InterPro" id="IPR027417">
    <property type="entry name" value="P-loop_NTPase"/>
</dbReference>
<dbReference type="EMBL" id="JBHSSI010000047">
    <property type="protein sequence ID" value="MFC6260887.1"/>
    <property type="molecule type" value="Genomic_DNA"/>
</dbReference>
<feature type="coiled-coil region" evidence="1">
    <location>
        <begin position="440"/>
        <end position="467"/>
    </location>
</feature>
<sequence>MKLRTQLTPVSFHLRNFNKYSSLDLAAAENGNLTLIGENAAGKTTLANCFFPMLIDGSIATPSFNSAKGTDRLESTGAPRNSQRDTRNFESMLLGWGPGAMKVRTGYSYLLLRSKTRQVILGLGAHRAVGELRKPTWWFVVISNETTTGLNIVTTNADDNSLDEDAFRAANAGLGKQLHIFNQAPAYREYVATQVYGFSNGEALGKLAAVYRLLASPILTGGNARFTPIREALKNAQEGIDSQVISQVADSQREVNRTKGVLQRLKKAEERLQRMKKEIFWRNLNHLREAALDPYSQVHQDFEGKQETVSQNQQTIGRVTQQLTLMATNLTKVEDTLKGLRQEKANQNGIVQRRQEYEQQITSLQQRLVTYRKQQEQLTDLRKKLAVVTTQQGELTAQQQALNEQELRPLLTKLAAQATELPELMDVVTEVDSTKLAQRLGEYLQQFKDLRNQYEDCERAKERVSKDVQIVVEMRDELRGRIDEHAQGPLYGRVRKDIHQDNQEVHDAGATQMNGEFQLLLAKQQQLLKDHPDLKRILKAPDFLNDLRQQRRRLTELLQEMAEGQRQLDQLTQQQQFFDQQITDVLAAVEPDFDEQRVTAEVKDTQQRRDALIVDTEIDKKIQQTEAEQTQLNGEQQRLNNQRAIAEGKIATAKEDMARLTTRLEQLAEQGRVALETLAPYQPQDARLTTITKAIEFVQENRSIVRNSSYGDISDWIGRLIHHNDSNGIDRNALDTLFEERGYADFASAMRQQRSINQNGLTVVAFDINRALLLMTTDQNHVTKSLKELTTGNDVAQDTYLTAAIQRITAQYRLIADYNRMLTEGVSREQSIKLKVELTPTEVSDQVIKEACDPLTDKRPALVAEIRNRLEKLANDLTVADDDDLFMDAAQRLLDTRQWSAFKVLIKRRQSAEDNYEEVDDKFVQSGGSGAEKAQAMVLPLLLVPKMVLQRAQNEDAPYLVMFDEFADKLDPETAKSFAKTIARFGFNFIATMPSGAQNKILADRVDNIAYDVIAPQNQNDGRFHRNIIREALSWGDAHAKSVS</sequence>
<feature type="coiled-coil region" evidence="1">
    <location>
        <begin position="544"/>
        <end position="574"/>
    </location>
</feature>
<accession>A0ABW1THZ0</accession>
<dbReference type="Proteomes" id="UP001596283">
    <property type="component" value="Unassembled WGS sequence"/>
</dbReference>